<gene>
    <name evidence="5" type="ORF">BN1211_3663</name>
</gene>
<dbReference type="GO" id="GO:0000781">
    <property type="term" value="C:chromosome, telomeric region"/>
    <property type="evidence" value="ECO:0007669"/>
    <property type="project" value="UniProtKB-SubCell"/>
</dbReference>
<organism evidence="5 6">
    <name type="scientific">Cyberlindnera jadinii (strain ATCC 18201 / CBS 1600 / BCRC 20928 / JCM 3617 / NBRC 0987 / NRRL Y-1542)</name>
    <name type="common">Torula yeast</name>
    <name type="synonym">Candida utilis</name>
    <dbReference type="NCBI Taxonomy" id="983966"/>
    <lineage>
        <taxon>Eukaryota</taxon>
        <taxon>Fungi</taxon>
        <taxon>Dikarya</taxon>
        <taxon>Ascomycota</taxon>
        <taxon>Saccharomycotina</taxon>
        <taxon>Saccharomycetes</taxon>
        <taxon>Phaffomycetales</taxon>
        <taxon>Phaffomycetaceae</taxon>
        <taxon>Cyberlindnera</taxon>
    </lineage>
</organism>
<feature type="domain" description="CST complex subunit Stn1 N-terminal" evidence="4">
    <location>
        <begin position="30"/>
        <end position="199"/>
    </location>
</feature>
<comment type="subcellular location">
    <subcellularLocation>
        <location evidence="1">Chromosome</location>
        <location evidence="1">Telomere</location>
    </subcellularLocation>
</comment>
<keyword evidence="3" id="KW-0779">Telomere</keyword>
<evidence type="ECO:0000256" key="2">
    <source>
        <dbReference type="ARBA" id="ARBA00022454"/>
    </source>
</evidence>
<name>A0A0H5C4R8_CYBJN</name>
<keyword evidence="2" id="KW-0158">Chromosome</keyword>
<proteinExistence type="predicted"/>
<accession>A0A0H5C4R8</accession>
<evidence type="ECO:0000313" key="5">
    <source>
        <dbReference type="EMBL" id="CEP23145.1"/>
    </source>
</evidence>
<evidence type="ECO:0000256" key="1">
    <source>
        <dbReference type="ARBA" id="ARBA00004574"/>
    </source>
</evidence>
<dbReference type="Pfam" id="PF10451">
    <property type="entry name" value="Stn1"/>
    <property type="match status" value="1"/>
</dbReference>
<dbReference type="Proteomes" id="UP000038830">
    <property type="component" value="Unassembled WGS sequence"/>
</dbReference>
<evidence type="ECO:0000256" key="3">
    <source>
        <dbReference type="ARBA" id="ARBA00022895"/>
    </source>
</evidence>
<evidence type="ECO:0000313" key="6">
    <source>
        <dbReference type="Proteomes" id="UP000038830"/>
    </source>
</evidence>
<evidence type="ECO:0000259" key="4">
    <source>
        <dbReference type="Pfam" id="PF10451"/>
    </source>
</evidence>
<reference evidence="6" key="1">
    <citation type="journal article" date="2015" name="J. Biotechnol.">
        <title>The structure of the Cyberlindnera jadinii genome and its relation to Candida utilis analyzed by the occurrence of single nucleotide polymorphisms.</title>
        <authorList>
            <person name="Rupp O."/>
            <person name="Brinkrolf K."/>
            <person name="Buerth C."/>
            <person name="Kunigo M."/>
            <person name="Schneider J."/>
            <person name="Jaenicke S."/>
            <person name="Goesmann A."/>
            <person name="Puehler A."/>
            <person name="Jaeger K.-E."/>
            <person name="Ernst J.F."/>
        </authorList>
    </citation>
    <scope>NUCLEOTIDE SEQUENCE [LARGE SCALE GENOMIC DNA]</scope>
    <source>
        <strain evidence="6">ATCC 18201 / CBS 1600 / BCRC 20928 / JCM 3617 / NBRC 0987 / NRRL Y-1542</strain>
    </source>
</reference>
<protein>
    <recommendedName>
        <fullName evidence="4">CST complex subunit Stn1 N-terminal domain-containing protein</fullName>
    </recommendedName>
</protein>
<dbReference type="InterPro" id="IPR018856">
    <property type="entry name" value="Stn1_N"/>
</dbReference>
<dbReference type="AlphaFoldDB" id="A0A0H5C4R8"/>
<dbReference type="EMBL" id="CDQK01000004">
    <property type="protein sequence ID" value="CEP23145.1"/>
    <property type="molecule type" value="Genomic_DNA"/>
</dbReference>
<dbReference type="Gene3D" id="2.40.50.1040">
    <property type="match status" value="1"/>
</dbReference>
<sequence length="483" mass="55440">MKRPLSIRHGSESVDSAPDGRNVVLRRDGVEYYAIETFHSSPFYNAVTPVLVVDLVRAVDPYDIYGHGGHRLVRDNVVLLKNHPVRRVRVTGWISDYTMKEIRQMMYYFLSLDDSSGEPIKCMVRDAVLEEAGLAGRCEGSLVEIVGVCSKVYGELEIKANALKLLPRENHLTYELQFWSEVFRVRRVLETPWYQTPQLDADNGDEPPVRMDATAQRRKYMERNMVLSSPHKDYPPLVLDSSIYTKRTVLNESERRKRADDQDLSSSSDIEEITSDVFANRPRQLRTESVQVLPESVLMDSVSVDDLMKRQQGPSVSDLTILLTEWIVDNGERHFHLNKAYQDPLIRDYLKTLAENELSAQVVDLTEDTTGVKSLNQVHGELFHRARHLLQRSGLILCTRSKECSSGVLIDFIVQLQDEINIITTVGSIFDPREVLAVFNKTRHLDVDIEDPLLQSMMLRYVSNSRQHSKWYLVQTTGLWLFM</sequence>